<protein>
    <submittedName>
        <fullName evidence="1">Uncharacterized protein</fullName>
    </submittedName>
</protein>
<evidence type="ECO:0000313" key="1">
    <source>
        <dbReference type="EMBL" id="GKV21550.1"/>
    </source>
</evidence>
<evidence type="ECO:0000313" key="2">
    <source>
        <dbReference type="Proteomes" id="UP001054252"/>
    </source>
</evidence>
<gene>
    <name evidence="1" type="ORF">SLEP1_g31520</name>
</gene>
<name>A0AAV5KB90_9ROSI</name>
<reference evidence="1 2" key="1">
    <citation type="journal article" date="2021" name="Commun. Biol.">
        <title>The genome of Shorea leprosula (Dipterocarpaceae) highlights the ecological relevance of drought in aseasonal tropical rainforests.</title>
        <authorList>
            <person name="Ng K.K.S."/>
            <person name="Kobayashi M.J."/>
            <person name="Fawcett J.A."/>
            <person name="Hatakeyama M."/>
            <person name="Paape T."/>
            <person name="Ng C.H."/>
            <person name="Ang C.C."/>
            <person name="Tnah L.H."/>
            <person name="Lee C.T."/>
            <person name="Nishiyama T."/>
            <person name="Sese J."/>
            <person name="O'Brien M.J."/>
            <person name="Copetti D."/>
            <person name="Mohd Noor M.I."/>
            <person name="Ong R.C."/>
            <person name="Putra M."/>
            <person name="Sireger I.Z."/>
            <person name="Indrioko S."/>
            <person name="Kosugi Y."/>
            <person name="Izuno A."/>
            <person name="Isagi Y."/>
            <person name="Lee S.L."/>
            <person name="Shimizu K.K."/>
        </authorList>
    </citation>
    <scope>NUCLEOTIDE SEQUENCE [LARGE SCALE GENOMIC DNA]</scope>
    <source>
        <strain evidence="1">214</strain>
    </source>
</reference>
<accession>A0AAV5KB90</accession>
<dbReference type="EMBL" id="BPVZ01000057">
    <property type="protein sequence ID" value="GKV21550.1"/>
    <property type="molecule type" value="Genomic_DNA"/>
</dbReference>
<proteinExistence type="predicted"/>
<comment type="caution">
    <text evidence="1">The sequence shown here is derived from an EMBL/GenBank/DDBJ whole genome shotgun (WGS) entry which is preliminary data.</text>
</comment>
<keyword evidence="2" id="KW-1185">Reference proteome</keyword>
<dbReference type="AlphaFoldDB" id="A0AAV5KB90"/>
<organism evidence="1 2">
    <name type="scientific">Rubroshorea leprosula</name>
    <dbReference type="NCBI Taxonomy" id="152421"/>
    <lineage>
        <taxon>Eukaryota</taxon>
        <taxon>Viridiplantae</taxon>
        <taxon>Streptophyta</taxon>
        <taxon>Embryophyta</taxon>
        <taxon>Tracheophyta</taxon>
        <taxon>Spermatophyta</taxon>
        <taxon>Magnoliopsida</taxon>
        <taxon>eudicotyledons</taxon>
        <taxon>Gunneridae</taxon>
        <taxon>Pentapetalae</taxon>
        <taxon>rosids</taxon>
        <taxon>malvids</taxon>
        <taxon>Malvales</taxon>
        <taxon>Dipterocarpaceae</taxon>
        <taxon>Rubroshorea</taxon>
    </lineage>
</organism>
<sequence length="57" mass="6452">MRQPVAHCLLHVKWVPPKEPSSSFVGGILIKEVNIVSYQPVWPVCTGFFIAPKRYEA</sequence>
<dbReference type="Proteomes" id="UP001054252">
    <property type="component" value="Unassembled WGS sequence"/>
</dbReference>